<organism evidence="2 3">
    <name type="scientific">Hypholoma sublateritium (strain FD-334 SS-4)</name>
    <dbReference type="NCBI Taxonomy" id="945553"/>
    <lineage>
        <taxon>Eukaryota</taxon>
        <taxon>Fungi</taxon>
        <taxon>Dikarya</taxon>
        <taxon>Basidiomycota</taxon>
        <taxon>Agaricomycotina</taxon>
        <taxon>Agaricomycetes</taxon>
        <taxon>Agaricomycetidae</taxon>
        <taxon>Agaricales</taxon>
        <taxon>Agaricineae</taxon>
        <taxon>Strophariaceae</taxon>
        <taxon>Hypholoma</taxon>
    </lineage>
</organism>
<keyword evidence="1" id="KW-1133">Transmembrane helix</keyword>
<evidence type="ECO:0000313" key="3">
    <source>
        <dbReference type="Proteomes" id="UP000054270"/>
    </source>
</evidence>
<evidence type="ECO:0000313" key="2">
    <source>
        <dbReference type="EMBL" id="KJA27680.1"/>
    </source>
</evidence>
<dbReference type="EMBL" id="KN817523">
    <property type="protein sequence ID" value="KJA27680.1"/>
    <property type="molecule type" value="Genomic_DNA"/>
</dbReference>
<reference evidence="3" key="1">
    <citation type="submission" date="2014-04" db="EMBL/GenBank/DDBJ databases">
        <title>Evolutionary Origins and Diversification of the Mycorrhizal Mutualists.</title>
        <authorList>
            <consortium name="DOE Joint Genome Institute"/>
            <consortium name="Mycorrhizal Genomics Consortium"/>
            <person name="Kohler A."/>
            <person name="Kuo A."/>
            <person name="Nagy L.G."/>
            <person name="Floudas D."/>
            <person name="Copeland A."/>
            <person name="Barry K.W."/>
            <person name="Cichocki N."/>
            <person name="Veneault-Fourrey C."/>
            <person name="LaButti K."/>
            <person name="Lindquist E.A."/>
            <person name="Lipzen A."/>
            <person name="Lundell T."/>
            <person name="Morin E."/>
            <person name="Murat C."/>
            <person name="Riley R."/>
            <person name="Ohm R."/>
            <person name="Sun H."/>
            <person name="Tunlid A."/>
            <person name="Henrissat B."/>
            <person name="Grigoriev I.V."/>
            <person name="Hibbett D.S."/>
            <person name="Martin F."/>
        </authorList>
    </citation>
    <scope>NUCLEOTIDE SEQUENCE [LARGE SCALE GENOMIC DNA]</scope>
    <source>
        <strain evidence="3">FD-334 SS-4</strain>
    </source>
</reference>
<keyword evidence="1" id="KW-0812">Transmembrane</keyword>
<protein>
    <submittedName>
        <fullName evidence="2">Uncharacterized protein</fullName>
    </submittedName>
</protein>
<feature type="transmembrane region" description="Helical" evidence="1">
    <location>
        <begin position="64"/>
        <end position="89"/>
    </location>
</feature>
<feature type="transmembrane region" description="Helical" evidence="1">
    <location>
        <begin position="31"/>
        <end position="52"/>
    </location>
</feature>
<keyword evidence="3" id="KW-1185">Reference proteome</keyword>
<dbReference type="AlphaFoldDB" id="A0A0D2Q7K0"/>
<proteinExistence type="predicted"/>
<accession>A0A0D2Q7K0</accession>
<keyword evidence="1" id="KW-0472">Membrane</keyword>
<gene>
    <name evidence="2" type="ORF">HYPSUDRAFT_868372</name>
</gene>
<dbReference type="Proteomes" id="UP000054270">
    <property type="component" value="Unassembled WGS sequence"/>
</dbReference>
<sequence>MRARLPTFPPISSYCFPCSLRLSLSFRFRSIHLPNCFHVCVASVIIHFYWTLDLASNYLPVVQVPPFVFCLLYCYLCPRATILFAYIVFQ</sequence>
<evidence type="ECO:0000256" key="1">
    <source>
        <dbReference type="SAM" id="Phobius"/>
    </source>
</evidence>
<name>A0A0D2Q7K0_HYPSF</name>